<evidence type="ECO:0000313" key="1">
    <source>
        <dbReference type="EMBL" id="GBM18483.1"/>
    </source>
</evidence>
<gene>
    <name evidence="1" type="ORF">AVEN_66841_1</name>
</gene>
<proteinExistence type="predicted"/>
<accession>A0A4Y2DNT9</accession>
<organism evidence="1 2">
    <name type="scientific">Araneus ventricosus</name>
    <name type="common">Orbweaver spider</name>
    <name type="synonym">Epeira ventricosa</name>
    <dbReference type="NCBI Taxonomy" id="182803"/>
    <lineage>
        <taxon>Eukaryota</taxon>
        <taxon>Metazoa</taxon>
        <taxon>Ecdysozoa</taxon>
        <taxon>Arthropoda</taxon>
        <taxon>Chelicerata</taxon>
        <taxon>Arachnida</taxon>
        <taxon>Araneae</taxon>
        <taxon>Araneomorphae</taxon>
        <taxon>Entelegynae</taxon>
        <taxon>Araneoidea</taxon>
        <taxon>Araneidae</taxon>
        <taxon>Araneus</taxon>
    </lineage>
</organism>
<sequence>MTRLLLFLHGCLSNKSVWEEPLSFHVHPIRTPLTEEETSRLLRLMKREENFSPNRPLFLIIPPLFGGEGKDRKRTDHLTLRLFPVPEDE</sequence>
<comment type="caution">
    <text evidence="1">The sequence shown here is derived from an EMBL/GenBank/DDBJ whole genome shotgun (WGS) entry which is preliminary data.</text>
</comment>
<dbReference type="Proteomes" id="UP000499080">
    <property type="component" value="Unassembled WGS sequence"/>
</dbReference>
<protein>
    <submittedName>
        <fullName evidence="1">Uncharacterized protein</fullName>
    </submittedName>
</protein>
<dbReference type="AlphaFoldDB" id="A0A4Y2DNT9"/>
<evidence type="ECO:0000313" key="2">
    <source>
        <dbReference type="Proteomes" id="UP000499080"/>
    </source>
</evidence>
<reference evidence="1 2" key="1">
    <citation type="journal article" date="2019" name="Sci. Rep.">
        <title>Orb-weaving spider Araneus ventricosus genome elucidates the spidroin gene catalogue.</title>
        <authorList>
            <person name="Kono N."/>
            <person name="Nakamura H."/>
            <person name="Ohtoshi R."/>
            <person name="Moran D.A.P."/>
            <person name="Shinohara A."/>
            <person name="Yoshida Y."/>
            <person name="Fujiwara M."/>
            <person name="Mori M."/>
            <person name="Tomita M."/>
            <person name="Arakawa K."/>
        </authorList>
    </citation>
    <scope>NUCLEOTIDE SEQUENCE [LARGE SCALE GENOMIC DNA]</scope>
</reference>
<dbReference type="EMBL" id="BGPR01000404">
    <property type="protein sequence ID" value="GBM18483.1"/>
    <property type="molecule type" value="Genomic_DNA"/>
</dbReference>
<keyword evidence="2" id="KW-1185">Reference proteome</keyword>
<name>A0A4Y2DNT9_ARAVE</name>